<accession>A0A2A4CTW3</accession>
<evidence type="ECO:0000313" key="5">
    <source>
        <dbReference type="Proteomes" id="UP000243507"/>
    </source>
</evidence>
<dbReference type="Proteomes" id="UP000243507">
    <property type="component" value="Unassembled WGS sequence"/>
</dbReference>
<dbReference type="InterPro" id="IPR051545">
    <property type="entry name" value="NAD(P)H_dehydrogenase_qn"/>
</dbReference>
<proteinExistence type="inferred from homology"/>
<dbReference type="EMBL" id="NTJD01000002">
    <property type="protein sequence ID" value="PCD77524.1"/>
    <property type="molecule type" value="Genomic_DNA"/>
</dbReference>
<dbReference type="InterPro" id="IPR003680">
    <property type="entry name" value="Flavodoxin_fold"/>
</dbReference>
<dbReference type="AlphaFoldDB" id="A0A2A4CTW3"/>
<dbReference type="Gene3D" id="3.40.50.360">
    <property type="match status" value="1"/>
</dbReference>
<keyword evidence="5" id="KW-1185">Reference proteome</keyword>
<dbReference type="PANTHER" id="PTHR10204:SF34">
    <property type="entry name" value="NAD(P)H DEHYDROGENASE [QUINONE] 1 ISOFORM 1"/>
    <property type="match status" value="1"/>
</dbReference>
<evidence type="ECO:0000313" key="4">
    <source>
        <dbReference type="EMBL" id="PCD77524.1"/>
    </source>
</evidence>
<dbReference type="Pfam" id="PF02525">
    <property type="entry name" value="Flavodoxin_2"/>
    <property type="match status" value="1"/>
</dbReference>
<reference evidence="4 5" key="1">
    <citation type="submission" date="2017-09" db="EMBL/GenBank/DDBJ databases">
        <title>A multilocus sequence analysis scheme for characterization of bacteria in the genus Thioclava.</title>
        <authorList>
            <person name="Liu Y."/>
            <person name="Shao Z."/>
        </authorList>
    </citation>
    <scope>NUCLEOTIDE SEQUENCE [LARGE SCALE GENOMIC DNA]</scope>
    <source>
        <strain evidence="4 5">CAU 1312</strain>
    </source>
</reference>
<evidence type="ECO:0000259" key="3">
    <source>
        <dbReference type="Pfam" id="PF02525"/>
    </source>
</evidence>
<dbReference type="OrthoDB" id="9798454at2"/>
<sequence>MRVLLIDGHPDADRLSARLLDLYALALPEGCAPERLALRDLDFDVLATRSYEGMPAMEPDLARLFEAIRAADHIVLAFPMWWGGAPALVQGTIERLFLPGQSFAYHAKDPFWDKLLKGRSADLLVTMDTPPLVLRWLWGFPIGRRWKRQILGFVGIRPVRVHCFGPVRRGGAERGLPRWRLRLARAAATASKLKRPPKGNTP</sequence>
<gene>
    <name evidence="4" type="ORF">CLN94_03185</name>
</gene>
<feature type="domain" description="Flavodoxin-like fold" evidence="3">
    <location>
        <begin position="1"/>
        <end position="168"/>
    </location>
</feature>
<organism evidence="4 5">
    <name type="scientific">Pseudothioclava arenosa</name>
    <dbReference type="NCBI Taxonomy" id="1795308"/>
    <lineage>
        <taxon>Bacteria</taxon>
        <taxon>Pseudomonadati</taxon>
        <taxon>Pseudomonadota</taxon>
        <taxon>Alphaproteobacteria</taxon>
        <taxon>Rhodobacterales</taxon>
        <taxon>Paracoccaceae</taxon>
        <taxon>Pseudothioclava</taxon>
    </lineage>
</organism>
<dbReference type="PANTHER" id="PTHR10204">
    <property type="entry name" value="NAD P H OXIDOREDUCTASE-RELATED"/>
    <property type="match status" value="1"/>
</dbReference>
<dbReference type="GO" id="GO:0005829">
    <property type="term" value="C:cytosol"/>
    <property type="evidence" value="ECO:0007669"/>
    <property type="project" value="TreeGrafter"/>
</dbReference>
<name>A0A2A4CTW3_9RHOB</name>
<evidence type="ECO:0000256" key="2">
    <source>
        <dbReference type="ARBA" id="ARBA00023002"/>
    </source>
</evidence>
<evidence type="ECO:0000256" key="1">
    <source>
        <dbReference type="ARBA" id="ARBA00006252"/>
    </source>
</evidence>
<dbReference type="SUPFAM" id="SSF52218">
    <property type="entry name" value="Flavoproteins"/>
    <property type="match status" value="1"/>
</dbReference>
<dbReference type="InterPro" id="IPR029039">
    <property type="entry name" value="Flavoprotein-like_sf"/>
</dbReference>
<comment type="caution">
    <text evidence="4">The sequence shown here is derived from an EMBL/GenBank/DDBJ whole genome shotgun (WGS) entry which is preliminary data.</text>
</comment>
<comment type="similarity">
    <text evidence="1">Belongs to the NAD(P)H dehydrogenase (quinone) family.</text>
</comment>
<protein>
    <submittedName>
        <fullName evidence="4">Oxidoreductase</fullName>
    </submittedName>
</protein>
<dbReference type="RefSeq" id="WP_096431058.1">
    <property type="nucleotide sequence ID" value="NZ_NTJD01000002.1"/>
</dbReference>
<dbReference type="GO" id="GO:0003955">
    <property type="term" value="F:NAD(P)H dehydrogenase (quinone) activity"/>
    <property type="evidence" value="ECO:0007669"/>
    <property type="project" value="TreeGrafter"/>
</dbReference>
<keyword evidence="2" id="KW-0560">Oxidoreductase</keyword>